<feature type="domain" description="DUF4116" evidence="1">
    <location>
        <begin position="295"/>
        <end position="324"/>
    </location>
</feature>
<feature type="domain" description="DUF4116" evidence="1">
    <location>
        <begin position="191"/>
        <end position="232"/>
    </location>
</feature>
<sequence length="342" mass="40340">MSKREYSLIHSDFNPKTKTNEIWNDFISDHALEEIGITHSSSTNTKKQKICPRSFHHDEYEKVILADFSDNHDDHLRKWELLLKTKFTLQQQGKKKWLEHRELRFEHFFPVEFMNDPKFVFNHIQKYGYGLAFAQTQLKQDREFILKVVQCHGSQLQFTPFTLQNDREIVLTAIKKQPHAFRFASFALRDDREFILEAICGHNGEVLSYASPTLKKDKELLLAALKHNTSLINAWSLFSFHNTDWETIFEAIKQNKNTLEAVSHDLIQNPEFMLQAVKLIFPEFEHLQVFDYSTKEIMIRIVQEFGFLLKYMSKALRSDRDIVKGSQQQWHGICLCLKGVEE</sequence>
<dbReference type="Proteomes" id="UP000816034">
    <property type="component" value="Unassembled WGS sequence"/>
</dbReference>
<dbReference type="GeneID" id="68098369"/>
<feature type="domain" description="DUF4116" evidence="1">
    <location>
        <begin position="141"/>
        <end position="189"/>
    </location>
</feature>
<organism evidence="2 3">
    <name type="scientific">Naegleria lovaniensis</name>
    <name type="common">Amoeba</name>
    <dbReference type="NCBI Taxonomy" id="51637"/>
    <lineage>
        <taxon>Eukaryota</taxon>
        <taxon>Discoba</taxon>
        <taxon>Heterolobosea</taxon>
        <taxon>Tetramitia</taxon>
        <taxon>Eutetramitia</taxon>
        <taxon>Vahlkampfiidae</taxon>
        <taxon>Naegleria</taxon>
    </lineage>
</organism>
<evidence type="ECO:0000313" key="2">
    <source>
        <dbReference type="EMBL" id="KAG2382122.1"/>
    </source>
</evidence>
<proteinExistence type="predicted"/>
<comment type="caution">
    <text evidence="2">The sequence shown here is derived from an EMBL/GenBank/DDBJ whole genome shotgun (WGS) entry which is preliminary data.</text>
</comment>
<reference evidence="2 3" key="1">
    <citation type="journal article" date="2018" name="BMC Genomics">
        <title>The genome of Naegleria lovaniensis, the basis for a comparative approach to unravel pathogenicity factors of the human pathogenic amoeba N. fowleri.</title>
        <authorList>
            <person name="Liechti N."/>
            <person name="Schurch N."/>
            <person name="Bruggmann R."/>
            <person name="Wittwer M."/>
        </authorList>
    </citation>
    <scope>NUCLEOTIDE SEQUENCE [LARGE SCALE GENOMIC DNA]</scope>
    <source>
        <strain evidence="2 3">ATCC 30569</strain>
    </source>
</reference>
<dbReference type="Pfam" id="PF13475">
    <property type="entry name" value="DUF4116"/>
    <property type="match status" value="3"/>
</dbReference>
<gene>
    <name evidence="2" type="ORF">C9374_005914</name>
</gene>
<dbReference type="AlphaFoldDB" id="A0AA88GPI7"/>
<dbReference type="EMBL" id="PYSW02000025">
    <property type="protein sequence ID" value="KAG2382122.1"/>
    <property type="molecule type" value="Genomic_DNA"/>
</dbReference>
<accession>A0AA88GPI7</accession>
<evidence type="ECO:0000313" key="3">
    <source>
        <dbReference type="Proteomes" id="UP000816034"/>
    </source>
</evidence>
<evidence type="ECO:0000259" key="1">
    <source>
        <dbReference type="Pfam" id="PF13475"/>
    </source>
</evidence>
<dbReference type="InterPro" id="IPR025197">
    <property type="entry name" value="DUF4116"/>
</dbReference>
<protein>
    <recommendedName>
        <fullName evidence="1">DUF4116 domain-containing protein</fullName>
    </recommendedName>
</protein>
<keyword evidence="3" id="KW-1185">Reference proteome</keyword>
<name>A0AA88GPI7_NAELO</name>
<dbReference type="RefSeq" id="XP_044547801.1">
    <property type="nucleotide sequence ID" value="XM_044695717.1"/>
</dbReference>